<accession>A0A1I3R165</accession>
<evidence type="ECO:0000259" key="6">
    <source>
        <dbReference type="PROSITE" id="PS51462"/>
    </source>
</evidence>
<feature type="domain" description="Nudix hydrolase" evidence="6">
    <location>
        <begin position="5"/>
        <end position="149"/>
    </location>
</feature>
<dbReference type="Pfam" id="PF00293">
    <property type="entry name" value="NUDIX"/>
    <property type="match status" value="1"/>
</dbReference>
<sequence length="166" mass="18950">MIERYRRRSARVLLLDERDRLLLFHGLLNFRDPSGGYYWLTPGGGVDRGETPAEAAARELREETGLIRTPDQLGPVVAHTSGYAEFDWARGIFRDDFFFHRVDAHDVDTSGWEAGESRYLVGHHWWPIDELAGISEPVYPFGLAALVRDLADGRMPAEPVQLPWHH</sequence>
<dbReference type="PANTHER" id="PTHR43046">
    <property type="entry name" value="GDP-MANNOSE MANNOSYL HYDROLASE"/>
    <property type="match status" value="1"/>
</dbReference>
<evidence type="ECO:0000313" key="7">
    <source>
        <dbReference type="EMBL" id="SFJ39006.1"/>
    </source>
</evidence>
<dbReference type="RefSeq" id="WP_091505737.1">
    <property type="nucleotide sequence ID" value="NZ_CBDQZW010000081.1"/>
</dbReference>
<keyword evidence="4" id="KW-0460">Magnesium</keyword>
<comment type="similarity">
    <text evidence="2 5">Belongs to the Nudix hydrolase family.</text>
</comment>
<dbReference type="InterPro" id="IPR000086">
    <property type="entry name" value="NUDIX_hydrolase_dom"/>
</dbReference>
<proteinExistence type="inferred from homology"/>
<dbReference type="SUPFAM" id="SSF55811">
    <property type="entry name" value="Nudix"/>
    <property type="match status" value="1"/>
</dbReference>
<dbReference type="STRING" id="115433.SAMN05421835_10553"/>
<dbReference type="InterPro" id="IPR015797">
    <property type="entry name" value="NUDIX_hydrolase-like_dom_sf"/>
</dbReference>
<dbReference type="PRINTS" id="PR00502">
    <property type="entry name" value="NUDIXFAMILY"/>
</dbReference>
<organism evidence="7 8">
    <name type="scientific">Amycolatopsis sacchari</name>
    <dbReference type="NCBI Taxonomy" id="115433"/>
    <lineage>
        <taxon>Bacteria</taxon>
        <taxon>Bacillati</taxon>
        <taxon>Actinomycetota</taxon>
        <taxon>Actinomycetes</taxon>
        <taxon>Pseudonocardiales</taxon>
        <taxon>Pseudonocardiaceae</taxon>
        <taxon>Amycolatopsis</taxon>
    </lineage>
</organism>
<evidence type="ECO:0000256" key="1">
    <source>
        <dbReference type="ARBA" id="ARBA00001946"/>
    </source>
</evidence>
<dbReference type="InterPro" id="IPR020476">
    <property type="entry name" value="Nudix_hydrolase"/>
</dbReference>
<comment type="cofactor">
    <cofactor evidence="1">
        <name>Mg(2+)</name>
        <dbReference type="ChEBI" id="CHEBI:18420"/>
    </cofactor>
</comment>
<dbReference type="Gene3D" id="3.90.79.10">
    <property type="entry name" value="Nucleoside Triphosphate Pyrophosphohydrolase"/>
    <property type="match status" value="1"/>
</dbReference>
<evidence type="ECO:0000313" key="8">
    <source>
        <dbReference type="Proteomes" id="UP000199025"/>
    </source>
</evidence>
<name>A0A1I3R165_9PSEU</name>
<dbReference type="EMBL" id="FORP01000005">
    <property type="protein sequence ID" value="SFJ39006.1"/>
    <property type="molecule type" value="Genomic_DNA"/>
</dbReference>
<evidence type="ECO:0000256" key="2">
    <source>
        <dbReference type="ARBA" id="ARBA00005582"/>
    </source>
</evidence>
<dbReference type="PROSITE" id="PS00893">
    <property type="entry name" value="NUDIX_BOX"/>
    <property type="match status" value="1"/>
</dbReference>
<gene>
    <name evidence="7" type="ORF">SAMN05421835_10553</name>
</gene>
<dbReference type="InterPro" id="IPR020084">
    <property type="entry name" value="NUDIX_hydrolase_CS"/>
</dbReference>
<keyword evidence="8" id="KW-1185">Reference proteome</keyword>
<reference evidence="7 8" key="1">
    <citation type="submission" date="2016-10" db="EMBL/GenBank/DDBJ databases">
        <authorList>
            <person name="de Groot N.N."/>
        </authorList>
    </citation>
    <scope>NUCLEOTIDE SEQUENCE [LARGE SCALE GENOMIC DNA]</scope>
    <source>
        <strain evidence="7 8">DSM 44468</strain>
    </source>
</reference>
<dbReference type="GO" id="GO:0016787">
    <property type="term" value="F:hydrolase activity"/>
    <property type="evidence" value="ECO:0007669"/>
    <property type="project" value="UniProtKB-KW"/>
</dbReference>
<dbReference type="OrthoDB" id="3214694at2"/>
<dbReference type="PROSITE" id="PS51462">
    <property type="entry name" value="NUDIX"/>
    <property type="match status" value="1"/>
</dbReference>
<dbReference type="Proteomes" id="UP000199025">
    <property type="component" value="Unassembled WGS sequence"/>
</dbReference>
<dbReference type="PANTHER" id="PTHR43046:SF12">
    <property type="entry name" value="GDP-MANNOSE MANNOSYL HYDROLASE"/>
    <property type="match status" value="1"/>
</dbReference>
<dbReference type="AlphaFoldDB" id="A0A1I3R165"/>
<evidence type="ECO:0000256" key="3">
    <source>
        <dbReference type="ARBA" id="ARBA00022801"/>
    </source>
</evidence>
<protein>
    <submittedName>
        <fullName evidence="7">ADP-ribose pyrophosphatase YjhB, NUDIX family</fullName>
    </submittedName>
</protein>
<evidence type="ECO:0000256" key="5">
    <source>
        <dbReference type="RuleBase" id="RU003476"/>
    </source>
</evidence>
<dbReference type="CDD" id="cd04685">
    <property type="entry name" value="NUDIX_Hydrolase"/>
    <property type="match status" value="1"/>
</dbReference>
<evidence type="ECO:0000256" key="4">
    <source>
        <dbReference type="ARBA" id="ARBA00022842"/>
    </source>
</evidence>
<keyword evidence="3 5" id="KW-0378">Hydrolase</keyword>